<accession>A0A8S1RLP4</accession>
<feature type="signal peptide" evidence="1">
    <location>
        <begin position="1"/>
        <end position="20"/>
    </location>
</feature>
<evidence type="ECO:0000313" key="3">
    <source>
        <dbReference type="Proteomes" id="UP000692954"/>
    </source>
</evidence>
<keyword evidence="3" id="KW-1185">Reference proteome</keyword>
<proteinExistence type="predicted"/>
<feature type="chain" id="PRO_5035822083" evidence="1">
    <location>
        <begin position="21"/>
        <end position="185"/>
    </location>
</feature>
<dbReference type="Proteomes" id="UP000692954">
    <property type="component" value="Unassembled WGS sequence"/>
</dbReference>
<dbReference type="OrthoDB" id="296725at2759"/>
<comment type="caution">
    <text evidence="2">The sequence shown here is derived from an EMBL/GenBank/DDBJ whole genome shotgun (WGS) entry which is preliminary data.</text>
</comment>
<reference evidence="2" key="1">
    <citation type="submission" date="2021-01" db="EMBL/GenBank/DDBJ databases">
        <authorList>
            <consortium name="Genoscope - CEA"/>
            <person name="William W."/>
        </authorList>
    </citation>
    <scope>NUCLEOTIDE SEQUENCE</scope>
</reference>
<protein>
    <submittedName>
        <fullName evidence="2">Uncharacterized protein</fullName>
    </submittedName>
</protein>
<evidence type="ECO:0000313" key="2">
    <source>
        <dbReference type="EMBL" id="CAD8128293.1"/>
    </source>
</evidence>
<dbReference type="AlphaFoldDB" id="A0A8S1RLP4"/>
<keyword evidence="1" id="KW-0732">Signal</keyword>
<organism evidence="2 3">
    <name type="scientific">Paramecium sonneborni</name>
    <dbReference type="NCBI Taxonomy" id="65129"/>
    <lineage>
        <taxon>Eukaryota</taxon>
        <taxon>Sar</taxon>
        <taxon>Alveolata</taxon>
        <taxon>Ciliophora</taxon>
        <taxon>Intramacronucleata</taxon>
        <taxon>Oligohymenophorea</taxon>
        <taxon>Peniculida</taxon>
        <taxon>Parameciidae</taxon>
        <taxon>Paramecium</taxon>
    </lineage>
</organism>
<evidence type="ECO:0000256" key="1">
    <source>
        <dbReference type="SAM" id="SignalP"/>
    </source>
</evidence>
<gene>
    <name evidence="2" type="ORF">PSON_ATCC_30995.1.T1850047</name>
</gene>
<name>A0A8S1RLP4_9CILI</name>
<dbReference type="EMBL" id="CAJJDN010000185">
    <property type="protein sequence ID" value="CAD8128293.1"/>
    <property type="molecule type" value="Genomic_DNA"/>
</dbReference>
<sequence length="185" mass="21897">MNINLSLLLLNFFFVMLVFCCKNSCFCKEYQIQRFRSKIRGQYKNVIQEQRGALISNRNQISFAGTQLNRSPLRTEIYFVNGGRGYTVQYIGRYMIVDLLQNYEINTIKMWMYDRDSYLRTYDLKVYIQGSGGDKLLIYENTVATSIIKIKFQNYFVKQILVYNNNGSSLNAYLHLFNCQAYFQQ</sequence>